<protein>
    <submittedName>
        <fullName evidence="1">Uncharacterized protein</fullName>
    </submittedName>
</protein>
<dbReference type="EMBL" id="LUTY01002734">
    <property type="protein sequence ID" value="OAD19599.1"/>
    <property type="molecule type" value="Genomic_DNA"/>
</dbReference>
<accession>A0A0A6P0G6</accession>
<dbReference type="Proteomes" id="UP000076962">
    <property type="component" value="Unassembled WGS sequence"/>
</dbReference>
<evidence type="ECO:0000313" key="2">
    <source>
        <dbReference type="Proteomes" id="UP000076962"/>
    </source>
</evidence>
<name>A0A0A6P0G6_9GAMM</name>
<organism evidence="1 2">
    <name type="scientific">Candidatus Thiomargarita nelsonii</name>
    <dbReference type="NCBI Taxonomy" id="1003181"/>
    <lineage>
        <taxon>Bacteria</taxon>
        <taxon>Pseudomonadati</taxon>
        <taxon>Pseudomonadota</taxon>
        <taxon>Gammaproteobacteria</taxon>
        <taxon>Thiotrichales</taxon>
        <taxon>Thiotrichaceae</taxon>
        <taxon>Thiomargarita</taxon>
    </lineage>
</organism>
<proteinExistence type="predicted"/>
<sequence>MKITQIDIKDYNQIQNLTLSLTYPKGHEKEGQALDKICFLGQSGTGKTFIMAKIYLSLFRQKLSTISTKF</sequence>
<evidence type="ECO:0000313" key="1">
    <source>
        <dbReference type="EMBL" id="OAD19599.1"/>
    </source>
</evidence>
<reference evidence="1 2" key="1">
    <citation type="submission" date="2016-05" db="EMBL/GenBank/DDBJ databases">
        <title>Single-cell genome of chain-forming Candidatus Thiomargarita nelsonii and comparison to other large sulfur-oxidizing bacteria.</title>
        <authorList>
            <person name="Winkel M."/>
            <person name="Salman V."/>
            <person name="Woyke T."/>
            <person name="Schulz-Vogt H."/>
            <person name="Richter M."/>
            <person name="Flood B."/>
            <person name="Bailey J."/>
            <person name="Amann R."/>
            <person name="Mussmann M."/>
        </authorList>
    </citation>
    <scope>NUCLEOTIDE SEQUENCE [LARGE SCALE GENOMIC DNA]</scope>
    <source>
        <strain evidence="1 2">THI036</strain>
    </source>
</reference>
<dbReference type="AlphaFoldDB" id="A0A0A6P0G6"/>
<dbReference type="SUPFAM" id="SSF52540">
    <property type="entry name" value="P-loop containing nucleoside triphosphate hydrolases"/>
    <property type="match status" value="1"/>
</dbReference>
<keyword evidence="2" id="KW-1185">Reference proteome</keyword>
<dbReference type="Gene3D" id="3.40.50.300">
    <property type="entry name" value="P-loop containing nucleotide triphosphate hydrolases"/>
    <property type="match status" value="1"/>
</dbReference>
<dbReference type="InterPro" id="IPR027417">
    <property type="entry name" value="P-loop_NTPase"/>
</dbReference>
<gene>
    <name evidence="1" type="ORF">THIOM_004753</name>
</gene>
<comment type="caution">
    <text evidence="1">The sequence shown here is derived from an EMBL/GenBank/DDBJ whole genome shotgun (WGS) entry which is preliminary data.</text>
</comment>